<evidence type="ECO:0000313" key="3">
    <source>
        <dbReference type="Proteomes" id="UP000230233"/>
    </source>
</evidence>
<evidence type="ECO:0000256" key="1">
    <source>
        <dbReference type="SAM" id="Phobius"/>
    </source>
</evidence>
<protein>
    <submittedName>
        <fullName evidence="2">Uncharacterized protein</fullName>
    </submittedName>
</protein>
<dbReference type="Proteomes" id="UP000230233">
    <property type="component" value="Chromosome X"/>
</dbReference>
<keyword evidence="1" id="KW-0472">Membrane</keyword>
<organism evidence="2 3">
    <name type="scientific">Caenorhabditis nigoni</name>
    <dbReference type="NCBI Taxonomy" id="1611254"/>
    <lineage>
        <taxon>Eukaryota</taxon>
        <taxon>Metazoa</taxon>
        <taxon>Ecdysozoa</taxon>
        <taxon>Nematoda</taxon>
        <taxon>Chromadorea</taxon>
        <taxon>Rhabditida</taxon>
        <taxon>Rhabditina</taxon>
        <taxon>Rhabditomorpha</taxon>
        <taxon>Rhabditoidea</taxon>
        <taxon>Rhabditidae</taxon>
        <taxon>Peloderinae</taxon>
        <taxon>Caenorhabditis</taxon>
    </lineage>
</organism>
<keyword evidence="1" id="KW-1133">Transmembrane helix</keyword>
<gene>
    <name evidence="2" type="primary">Cnig_chr_X.g22431</name>
    <name evidence="2" type="ORF">B9Z55_022431</name>
</gene>
<feature type="transmembrane region" description="Helical" evidence="1">
    <location>
        <begin position="54"/>
        <end position="73"/>
    </location>
</feature>
<proteinExistence type="predicted"/>
<dbReference type="OrthoDB" id="10343535at2759"/>
<accession>A0A2G5SK46</accession>
<dbReference type="AlphaFoldDB" id="A0A2G5SK46"/>
<comment type="caution">
    <text evidence="2">The sequence shown here is derived from an EMBL/GenBank/DDBJ whole genome shotgun (WGS) entry which is preliminary data.</text>
</comment>
<keyword evidence="1" id="KW-0812">Transmembrane</keyword>
<name>A0A2G5SK46_9PELO</name>
<evidence type="ECO:0000313" key="2">
    <source>
        <dbReference type="EMBL" id="PIC15474.1"/>
    </source>
</evidence>
<dbReference type="EMBL" id="PDUG01000006">
    <property type="protein sequence ID" value="PIC15474.1"/>
    <property type="molecule type" value="Genomic_DNA"/>
</dbReference>
<reference evidence="3" key="1">
    <citation type="submission" date="2017-10" db="EMBL/GenBank/DDBJ databases">
        <title>Rapid genome shrinkage in a self-fertile nematode reveals novel sperm competition proteins.</title>
        <authorList>
            <person name="Yin D."/>
            <person name="Schwarz E.M."/>
            <person name="Thomas C.G."/>
            <person name="Felde R.L."/>
            <person name="Korf I.F."/>
            <person name="Cutter A.D."/>
            <person name="Schartner C.M."/>
            <person name="Ralston E.J."/>
            <person name="Meyer B.J."/>
            <person name="Haag E.S."/>
        </authorList>
    </citation>
    <scope>NUCLEOTIDE SEQUENCE [LARGE SCALE GENOMIC DNA]</scope>
    <source>
        <strain evidence="3">JU1422</strain>
    </source>
</reference>
<sequence length="78" mass="8579">MQPLSTNSGPKRQLVVQAGASSETVVTFVPTAPANFFDNDLEENTPVSEVVRDVFFLLAFSLLFIFIVFKLEAGLNDQ</sequence>
<keyword evidence="3" id="KW-1185">Reference proteome</keyword>